<dbReference type="Proteomes" id="UP000297983">
    <property type="component" value="Unassembled WGS sequence"/>
</dbReference>
<gene>
    <name evidence="1" type="ORF">E3T50_01425</name>
</gene>
<reference evidence="1 2" key="1">
    <citation type="submission" date="2019-03" db="EMBL/GenBank/DDBJ databases">
        <title>Genomics of glacier-inhabiting Cryobacterium strains.</title>
        <authorList>
            <person name="Liu Q."/>
            <person name="Xin Y.-H."/>
        </authorList>
    </citation>
    <scope>NUCLEOTIDE SEQUENCE [LARGE SCALE GENOMIC DNA]</scope>
    <source>
        <strain evidence="1 2">Hz16</strain>
    </source>
</reference>
<dbReference type="AlphaFoldDB" id="A0A4R9B293"/>
<sequence>MGIDGEEYTTRIYRRAAAMLIERAAGIVLASRLLGHANEQITRNSHVGTADMVDRVTAEFLDAVLGG</sequence>
<keyword evidence="2" id="KW-1185">Reference proteome</keyword>
<comment type="caution">
    <text evidence="1">The sequence shown here is derived from an EMBL/GenBank/DDBJ whole genome shotgun (WGS) entry which is preliminary data.</text>
</comment>
<evidence type="ECO:0000313" key="2">
    <source>
        <dbReference type="Proteomes" id="UP000297983"/>
    </source>
</evidence>
<protein>
    <submittedName>
        <fullName evidence="1">Uncharacterized protein</fullName>
    </submittedName>
</protein>
<organism evidence="1 2">
    <name type="scientific">Cryobacterium gelidum</name>
    <dbReference type="NCBI Taxonomy" id="1259164"/>
    <lineage>
        <taxon>Bacteria</taxon>
        <taxon>Bacillati</taxon>
        <taxon>Actinomycetota</taxon>
        <taxon>Actinomycetes</taxon>
        <taxon>Micrococcales</taxon>
        <taxon>Microbacteriaceae</taxon>
        <taxon>Cryobacterium</taxon>
    </lineage>
</organism>
<evidence type="ECO:0000313" key="1">
    <source>
        <dbReference type="EMBL" id="TFD73621.1"/>
    </source>
</evidence>
<proteinExistence type="predicted"/>
<dbReference type="RefSeq" id="WP_134550230.1">
    <property type="nucleotide sequence ID" value="NZ_SOHL01000003.1"/>
</dbReference>
<accession>A0A4R9B293</accession>
<dbReference type="EMBL" id="SOHL01000003">
    <property type="protein sequence ID" value="TFD73621.1"/>
    <property type="molecule type" value="Genomic_DNA"/>
</dbReference>
<name>A0A4R9B293_9MICO</name>